<evidence type="ECO:0000256" key="11">
    <source>
        <dbReference type="ARBA" id="ARBA00023136"/>
    </source>
</evidence>
<dbReference type="HAMAP" id="MF_00367">
    <property type="entry name" value="GTPase_Era"/>
    <property type="match status" value="1"/>
</dbReference>
<evidence type="ECO:0000313" key="18">
    <source>
        <dbReference type="Proteomes" id="UP000094969"/>
    </source>
</evidence>
<evidence type="ECO:0000256" key="1">
    <source>
        <dbReference type="ARBA" id="ARBA00007921"/>
    </source>
</evidence>
<dbReference type="GO" id="GO:0000028">
    <property type="term" value="P:ribosomal small subunit assembly"/>
    <property type="evidence" value="ECO:0007669"/>
    <property type="project" value="TreeGrafter"/>
</dbReference>
<dbReference type="GO" id="GO:0003924">
    <property type="term" value="F:GTPase activity"/>
    <property type="evidence" value="ECO:0007669"/>
    <property type="project" value="UniProtKB-UniRule"/>
</dbReference>
<dbReference type="SUPFAM" id="SSF52540">
    <property type="entry name" value="P-loop containing nucleoside triphosphate hydrolases"/>
    <property type="match status" value="1"/>
</dbReference>
<dbReference type="InterPro" id="IPR006073">
    <property type="entry name" value="GTP-bd"/>
</dbReference>
<keyword evidence="7 12" id="KW-0699">rRNA-binding</keyword>
<dbReference type="STRING" id="1526658.BHK69_16710"/>
<evidence type="ECO:0000313" key="17">
    <source>
        <dbReference type="EMBL" id="AOO81871.1"/>
    </source>
</evidence>
<accession>A0A1D7U3B5</accession>
<dbReference type="InterPro" id="IPR027417">
    <property type="entry name" value="P-loop_NTPase"/>
</dbReference>
<gene>
    <name evidence="12" type="primary">era</name>
    <name evidence="17" type="ORF">BHK69_16710</name>
</gene>
<evidence type="ECO:0000256" key="4">
    <source>
        <dbReference type="ARBA" id="ARBA00022490"/>
    </source>
</evidence>
<evidence type="ECO:0000256" key="3">
    <source>
        <dbReference type="ARBA" id="ARBA00022475"/>
    </source>
</evidence>
<feature type="binding site" evidence="12">
    <location>
        <begin position="75"/>
        <end position="79"/>
    </location>
    <ligand>
        <name>GTP</name>
        <dbReference type="ChEBI" id="CHEBI:37565"/>
    </ligand>
</feature>
<sequence length="314" mass="35230">MAEAGHPPQEKPLQETRPTRCGFVALIGAPNAGKSTLLNQLVGAKVSIVSRKVQTTRTQVRGIALSGVAQVIFVDTPGIFAPKRRLDRAMVTSAWGGATDADLIGVLIDVERFDNEENTRLLEKLAELKQPKFLILNKIDLVAKEKLLQITTQVNELGRFEATFMIAALTGYGVKDVLAWLETRLPLGPWLYPEDQISDAPLRFLAAEITREKIFERLHDELPYRSTVETESWQQRPDGSVRIEQTIYVEREGQRKIVLGEGGQTIKAIGQKARVEISEAAEAKVHLFLFVKVRENWSDDPERYREMGLEFPKG</sequence>
<keyword evidence="9 12" id="KW-0694">RNA-binding</keyword>
<keyword evidence="8 12" id="KW-0547">Nucleotide-binding</keyword>
<dbReference type="Pfam" id="PF07650">
    <property type="entry name" value="KH_2"/>
    <property type="match status" value="1"/>
</dbReference>
<dbReference type="Proteomes" id="UP000094969">
    <property type="component" value="Chromosome"/>
</dbReference>
<dbReference type="NCBIfam" id="TIGR00436">
    <property type="entry name" value="era"/>
    <property type="match status" value="1"/>
</dbReference>
<dbReference type="InterPro" id="IPR015946">
    <property type="entry name" value="KH_dom-like_a/b"/>
</dbReference>
<dbReference type="InterPro" id="IPR004044">
    <property type="entry name" value="KH_dom_type_2"/>
</dbReference>
<comment type="function">
    <text evidence="12">An essential GTPase that binds both GDP and GTP, with rapid nucleotide exchange. Plays a role in 16S rRNA processing and 30S ribosomal subunit biogenesis and possibly also in cell cycle regulation and energy metabolism.</text>
</comment>
<dbReference type="InterPro" id="IPR009019">
    <property type="entry name" value="KH_sf_prok-type"/>
</dbReference>
<keyword evidence="5 12" id="KW-0690">Ribosome biogenesis</keyword>
<feature type="binding site" evidence="12">
    <location>
        <begin position="137"/>
        <end position="140"/>
    </location>
    <ligand>
        <name>GTP</name>
        <dbReference type="ChEBI" id="CHEBI:37565"/>
    </ligand>
</feature>
<evidence type="ECO:0000256" key="2">
    <source>
        <dbReference type="ARBA" id="ARBA00020484"/>
    </source>
</evidence>
<dbReference type="Gene3D" id="3.40.50.300">
    <property type="entry name" value="P-loop containing nucleotide triphosphate hydrolases"/>
    <property type="match status" value="1"/>
</dbReference>
<evidence type="ECO:0000256" key="8">
    <source>
        <dbReference type="ARBA" id="ARBA00022741"/>
    </source>
</evidence>
<keyword evidence="3 12" id="KW-1003">Cell membrane</keyword>
<keyword evidence="4 12" id="KW-0963">Cytoplasm</keyword>
<dbReference type="PANTHER" id="PTHR42698:SF1">
    <property type="entry name" value="GTPASE ERA, MITOCHONDRIAL"/>
    <property type="match status" value="1"/>
</dbReference>
<keyword evidence="6" id="KW-0997">Cell inner membrane</keyword>
<comment type="similarity">
    <text evidence="1 12 13 14">Belongs to the TRAFAC class TrmE-Era-EngA-EngB-Septin-like GTPase superfamily. Era GTPase family.</text>
</comment>
<name>A0A1D7U3B5_9HYPH</name>
<dbReference type="OrthoDB" id="9805918at2"/>
<feature type="region of interest" description="G5" evidence="13">
    <location>
        <begin position="166"/>
        <end position="168"/>
    </location>
</feature>
<feature type="region of interest" description="G2" evidence="13">
    <location>
        <begin position="54"/>
        <end position="58"/>
    </location>
</feature>
<protein>
    <recommendedName>
        <fullName evidence="2 12">GTPase Era</fullName>
    </recommendedName>
</protein>
<evidence type="ECO:0000256" key="6">
    <source>
        <dbReference type="ARBA" id="ARBA00022519"/>
    </source>
</evidence>
<reference evidence="17 18" key="1">
    <citation type="journal article" date="2015" name="Antonie Van Leeuwenhoek">
        <title>Bosea vaviloviae sp. nov., a new species of slow-growing rhizobia isolated from nodules of the relict species Vavilovia formosa (Stev.) Fed.</title>
        <authorList>
            <person name="Safronova V.I."/>
            <person name="Kuznetsova I.G."/>
            <person name="Sazanova A.L."/>
            <person name="Kimeklis A.K."/>
            <person name="Belimov A.A."/>
            <person name="Andronov E.E."/>
            <person name="Pinaev A.G."/>
            <person name="Chizhevskaya E.P."/>
            <person name="Pukhaev A.R."/>
            <person name="Popov K.P."/>
            <person name="Willems A."/>
            <person name="Tikhonovich I.A."/>
        </authorList>
    </citation>
    <scope>NUCLEOTIDE SEQUENCE [LARGE SCALE GENOMIC DNA]</scope>
    <source>
        <strain evidence="17 18">Vaf18</strain>
    </source>
</reference>
<dbReference type="GO" id="GO:0043024">
    <property type="term" value="F:ribosomal small subunit binding"/>
    <property type="evidence" value="ECO:0007669"/>
    <property type="project" value="TreeGrafter"/>
</dbReference>
<keyword evidence="11 12" id="KW-0472">Membrane</keyword>
<dbReference type="PROSITE" id="PS51713">
    <property type="entry name" value="G_ERA"/>
    <property type="match status" value="1"/>
</dbReference>
<evidence type="ECO:0000256" key="14">
    <source>
        <dbReference type="RuleBase" id="RU003761"/>
    </source>
</evidence>
<evidence type="ECO:0000259" key="16">
    <source>
        <dbReference type="PROSITE" id="PS51713"/>
    </source>
</evidence>
<dbReference type="CDD" id="cd22534">
    <property type="entry name" value="KH-II_Era"/>
    <property type="match status" value="1"/>
</dbReference>
<dbReference type="RefSeq" id="WP_069691081.1">
    <property type="nucleotide sequence ID" value="NZ_CP017147.1"/>
</dbReference>
<dbReference type="InterPro" id="IPR005662">
    <property type="entry name" value="GTPase_Era-like"/>
</dbReference>
<evidence type="ECO:0000259" key="15">
    <source>
        <dbReference type="PROSITE" id="PS50823"/>
    </source>
</evidence>
<dbReference type="GO" id="GO:0070181">
    <property type="term" value="F:small ribosomal subunit rRNA binding"/>
    <property type="evidence" value="ECO:0007669"/>
    <property type="project" value="UniProtKB-UniRule"/>
</dbReference>
<dbReference type="Gene3D" id="3.30.300.20">
    <property type="match status" value="1"/>
</dbReference>
<dbReference type="AlphaFoldDB" id="A0A1D7U3B5"/>
<evidence type="ECO:0000256" key="10">
    <source>
        <dbReference type="ARBA" id="ARBA00023134"/>
    </source>
</evidence>
<dbReference type="PANTHER" id="PTHR42698">
    <property type="entry name" value="GTPASE ERA"/>
    <property type="match status" value="1"/>
</dbReference>
<dbReference type="Pfam" id="PF01926">
    <property type="entry name" value="MMR_HSR1"/>
    <property type="match status" value="1"/>
</dbReference>
<feature type="domain" description="KH type-2" evidence="15">
    <location>
        <begin position="218"/>
        <end position="295"/>
    </location>
</feature>
<proteinExistence type="inferred from homology"/>
<dbReference type="GO" id="GO:0005525">
    <property type="term" value="F:GTP binding"/>
    <property type="evidence" value="ECO:0007669"/>
    <property type="project" value="UniProtKB-UniRule"/>
</dbReference>
<dbReference type="EMBL" id="CP017147">
    <property type="protein sequence ID" value="AOO81871.1"/>
    <property type="molecule type" value="Genomic_DNA"/>
</dbReference>
<feature type="region of interest" description="G3" evidence="13">
    <location>
        <begin position="75"/>
        <end position="78"/>
    </location>
</feature>
<dbReference type="KEGG" id="bvv:BHK69_16710"/>
<dbReference type="PROSITE" id="PS50823">
    <property type="entry name" value="KH_TYPE_2"/>
    <property type="match status" value="1"/>
</dbReference>
<keyword evidence="18" id="KW-1185">Reference proteome</keyword>
<dbReference type="FunFam" id="3.30.300.20:FF:000031">
    <property type="entry name" value="GTPase Era"/>
    <property type="match status" value="1"/>
</dbReference>
<evidence type="ECO:0000256" key="9">
    <source>
        <dbReference type="ARBA" id="ARBA00022884"/>
    </source>
</evidence>
<evidence type="ECO:0000256" key="12">
    <source>
        <dbReference type="HAMAP-Rule" id="MF_00367"/>
    </source>
</evidence>
<feature type="domain" description="Era-type G" evidence="16">
    <location>
        <begin position="20"/>
        <end position="187"/>
    </location>
</feature>
<dbReference type="NCBIfam" id="NF000908">
    <property type="entry name" value="PRK00089.1"/>
    <property type="match status" value="1"/>
</dbReference>
<evidence type="ECO:0000256" key="5">
    <source>
        <dbReference type="ARBA" id="ARBA00022517"/>
    </source>
</evidence>
<dbReference type="SUPFAM" id="SSF54814">
    <property type="entry name" value="Prokaryotic type KH domain (KH-domain type II)"/>
    <property type="match status" value="1"/>
</dbReference>
<dbReference type="GO" id="GO:0005829">
    <property type="term" value="C:cytosol"/>
    <property type="evidence" value="ECO:0007669"/>
    <property type="project" value="TreeGrafter"/>
</dbReference>
<comment type="subunit">
    <text evidence="12">Monomer.</text>
</comment>
<dbReference type="InterPro" id="IPR030388">
    <property type="entry name" value="G_ERA_dom"/>
</dbReference>
<feature type="region of interest" description="G4" evidence="13">
    <location>
        <begin position="137"/>
        <end position="140"/>
    </location>
</feature>
<feature type="binding site" evidence="12">
    <location>
        <begin position="28"/>
        <end position="35"/>
    </location>
    <ligand>
        <name>GTP</name>
        <dbReference type="ChEBI" id="CHEBI:37565"/>
    </ligand>
</feature>
<evidence type="ECO:0000256" key="7">
    <source>
        <dbReference type="ARBA" id="ARBA00022730"/>
    </source>
</evidence>
<dbReference type="InterPro" id="IPR005225">
    <property type="entry name" value="Small_GTP-bd"/>
</dbReference>
<feature type="region of interest" description="G1" evidence="13">
    <location>
        <begin position="28"/>
        <end position="35"/>
    </location>
</feature>
<dbReference type="GO" id="GO:0005886">
    <property type="term" value="C:plasma membrane"/>
    <property type="evidence" value="ECO:0007669"/>
    <property type="project" value="UniProtKB-SubCell"/>
</dbReference>
<dbReference type="NCBIfam" id="TIGR00231">
    <property type="entry name" value="small_GTP"/>
    <property type="match status" value="1"/>
</dbReference>
<dbReference type="CDD" id="cd04163">
    <property type="entry name" value="Era"/>
    <property type="match status" value="1"/>
</dbReference>
<organism evidence="17 18">
    <name type="scientific">Bosea vaviloviae</name>
    <dbReference type="NCBI Taxonomy" id="1526658"/>
    <lineage>
        <taxon>Bacteria</taxon>
        <taxon>Pseudomonadati</taxon>
        <taxon>Pseudomonadota</taxon>
        <taxon>Alphaproteobacteria</taxon>
        <taxon>Hyphomicrobiales</taxon>
        <taxon>Boseaceae</taxon>
        <taxon>Bosea</taxon>
    </lineage>
</organism>
<evidence type="ECO:0000256" key="13">
    <source>
        <dbReference type="PROSITE-ProRule" id="PRU01050"/>
    </source>
</evidence>
<keyword evidence="10 12" id="KW-0342">GTP-binding</keyword>
<comment type="subcellular location">
    <subcellularLocation>
        <location evidence="12">Cytoplasm</location>
    </subcellularLocation>
    <subcellularLocation>
        <location evidence="12">Cell membrane</location>
        <topology evidence="12">Peripheral membrane protein</topology>
    </subcellularLocation>
</comment>